<dbReference type="EMBL" id="JAUHTC010000098">
    <property type="protein sequence ID" value="MDN4522207.1"/>
    <property type="molecule type" value="Genomic_DNA"/>
</dbReference>
<gene>
    <name evidence="3" type="ORF">QYF68_30950</name>
</gene>
<evidence type="ECO:0000259" key="2">
    <source>
        <dbReference type="Pfam" id="PF00561"/>
    </source>
</evidence>
<evidence type="ECO:0000256" key="1">
    <source>
        <dbReference type="ARBA" id="ARBA00022801"/>
    </source>
</evidence>
<comment type="caution">
    <text evidence="3">The sequence shown here is derived from an EMBL/GenBank/DDBJ whole genome shotgun (WGS) entry which is preliminary data.</text>
</comment>
<evidence type="ECO:0000313" key="3">
    <source>
        <dbReference type="EMBL" id="MDN4522207.1"/>
    </source>
</evidence>
<keyword evidence="1 3" id="KW-0378">Hydrolase</keyword>
<dbReference type="InterPro" id="IPR000639">
    <property type="entry name" value="Epox_hydrolase-like"/>
</dbReference>
<name>A0ABT8HN68_MYCAO</name>
<dbReference type="Pfam" id="PF00561">
    <property type="entry name" value="Abhydrolase_1"/>
    <property type="match status" value="1"/>
</dbReference>
<evidence type="ECO:0000313" key="4">
    <source>
        <dbReference type="Proteomes" id="UP001172687"/>
    </source>
</evidence>
<dbReference type="PRINTS" id="PR00412">
    <property type="entry name" value="EPOXHYDRLASE"/>
</dbReference>
<accession>A0ABT8HN68</accession>
<dbReference type="InterPro" id="IPR029058">
    <property type="entry name" value="AB_hydrolase_fold"/>
</dbReference>
<keyword evidence="4" id="KW-1185">Reference proteome</keyword>
<dbReference type="PANTHER" id="PTHR43329">
    <property type="entry name" value="EPOXIDE HYDROLASE"/>
    <property type="match status" value="1"/>
</dbReference>
<dbReference type="GO" id="GO:0016787">
    <property type="term" value="F:hydrolase activity"/>
    <property type="evidence" value="ECO:0007669"/>
    <property type="project" value="UniProtKB-KW"/>
</dbReference>
<dbReference type="RefSeq" id="WP_208673726.1">
    <property type="nucleotide sequence ID" value="NZ_CP070380.1"/>
</dbReference>
<dbReference type="InterPro" id="IPR000073">
    <property type="entry name" value="AB_hydrolase_1"/>
</dbReference>
<dbReference type="Gene3D" id="3.40.50.1820">
    <property type="entry name" value="alpha/beta hydrolase"/>
    <property type="match status" value="1"/>
</dbReference>
<proteinExistence type="predicted"/>
<dbReference type="PRINTS" id="PR00111">
    <property type="entry name" value="ABHYDROLASE"/>
</dbReference>
<reference evidence="3" key="1">
    <citation type="submission" date="2023-07" db="EMBL/GenBank/DDBJ databases">
        <title>Degradation of tert-butanol by M. austroafricanum TBA100.</title>
        <authorList>
            <person name="Helbich S."/>
            <person name="Vainshtein Y."/>
        </authorList>
    </citation>
    <scope>NUCLEOTIDE SEQUENCE</scope>
    <source>
        <strain evidence="3">TBA100</strain>
    </source>
</reference>
<dbReference type="SUPFAM" id="SSF53474">
    <property type="entry name" value="alpha/beta-Hydrolases"/>
    <property type="match status" value="1"/>
</dbReference>
<feature type="domain" description="AB hydrolase-1" evidence="2">
    <location>
        <begin position="35"/>
        <end position="282"/>
    </location>
</feature>
<dbReference type="Proteomes" id="UP001172687">
    <property type="component" value="Unassembled WGS sequence"/>
</dbReference>
<protein>
    <submittedName>
        <fullName evidence="3">Alpha/beta hydrolase</fullName>
    </submittedName>
</protein>
<sequence length="300" mass="33480">MTDQPPPIDGVRRHFVTARGVNFHVTEAGPEDGRPVLALHGWPQHHWVYRSLLADPPTSAGASSRLPEPGLRIIAPDLPGYGWSGPAPHKWAKEDVVSDLVALMDAMGLDRVLLIGHDWGGYIGHLLAMRVPERIDGYLALNIAHPWVPPKVMAPHLWRFLQYQPLVAFAGVPLQRHTSFLKRAYKLAAPKLDPQTVRVYSERFRDPVVARTARDTYRTFLLREAPAAIRNGERRRSKVPTRALFGRDDTAIHPSLAAAETARADDYTIDVVDGGHFILDDQPELVRAKLIALAEEFPAR</sequence>
<organism evidence="3 4">
    <name type="scientific">Mycolicibacterium austroafricanum</name>
    <name type="common">Mycobacterium austroafricanum</name>
    <dbReference type="NCBI Taxonomy" id="39687"/>
    <lineage>
        <taxon>Bacteria</taxon>
        <taxon>Bacillati</taxon>
        <taxon>Actinomycetota</taxon>
        <taxon>Actinomycetes</taxon>
        <taxon>Mycobacteriales</taxon>
        <taxon>Mycobacteriaceae</taxon>
        <taxon>Mycolicibacterium</taxon>
    </lineage>
</organism>